<dbReference type="EMBL" id="NCSJ02000149">
    <property type="protein sequence ID" value="RFU28824.1"/>
    <property type="molecule type" value="Genomic_DNA"/>
</dbReference>
<dbReference type="PANTHER" id="PTHR47785">
    <property type="entry name" value="ZN(II)2CYS6 TRANSCRIPTION FACTOR (EUROFUNG)-RELATED-RELATED"/>
    <property type="match status" value="1"/>
</dbReference>
<keyword evidence="1" id="KW-0539">Nucleus</keyword>
<dbReference type="CDD" id="cd00067">
    <property type="entry name" value="GAL4"/>
    <property type="match status" value="1"/>
</dbReference>
<reference evidence="3 4" key="1">
    <citation type="submission" date="2018-05" db="EMBL/GenBank/DDBJ databases">
        <title>Draft genome sequence of Scytalidium lignicola DSM 105466, a ubiquitous saprotrophic fungus.</title>
        <authorList>
            <person name="Buettner E."/>
            <person name="Gebauer A.M."/>
            <person name="Hofrichter M."/>
            <person name="Liers C."/>
            <person name="Kellner H."/>
        </authorList>
    </citation>
    <scope>NUCLEOTIDE SEQUENCE [LARGE SCALE GENOMIC DNA]</scope>
    <source>
        <strain evidence="3 4">DSM 105466</strain>
    </source>
</reference>
<dbReference type="InterPro" id="IPR001138">
    <property type="entry name" value="Zn2Cys6_DnaBD"/>
</dbReference>
<feature type="non-terminal residue" evidence="3">
    <location>
        <position position="300"/>
    </location>
</feature>
<gene>
    <name evidence="3" type="ORF">B7463_g7514</name>
</gene>
<protein>
    <recommendedName>
        <fullName evidence="5">Zn(2)-C6 fungal-type domain-containing protein</fullName>
    </recommendedName>
</protein>
<name>A0A3E2H608_SCYLI</name>
<dbReference type="CDD" id="cd12148">
    <property type="entry name" value="fungal_TF_MHR"/>
    <property type="match status" value="1"/>
</dbReference>
<accession>A0A3E2H608</accession>
<evidence type="ECO:0000256" key="2">
    <source>
        <dbReference type="SAM" id="MobiDB-lite"/>
    </source>
</evidence>
<dbReference type="GO" id="GO:0000981">
    <property type="term" value="F:DNA-binding transcription factor activity, RNA polymerase II-specific"/>
    <property type="evidence" value="ECO:0007669"/>
    <property type="project" value="InterPro"/>
</dbReference>
<evidence type="ECO:0008006" key="5">
    <source>
        <dbReference type="Google" id="ProtNLM"/>
    </source>
</evidence>
<evidence type="ECO:0000256" key="1">
    <source>
        <dbReference type="ARBA" id="ARBA00023242"/>
    </source>
</evidence>
<dbReference type="Proteomes" id="UP000258309">
    <property type="component" value="Unassembled WGS sequence"/>
</dbReference>
<comment type="caution">
    <text evidence="3">The sequence shown here is derived from an EMBL/GenBank/DDBJ whole genome shotgun (WGS) entry which is preliminary data.</text>
</comment>
<feature type="region of interest" description="Disordered" evidence="2">
    <location>
        <begin position="1"/>
        <end position="30"/>
    </location>
</feature>
<keyword evidence="4" id="KW-1185">Reference proteome</keyword>
<dbReference type="AlphaFoldDB" id="A0A3E2H608"/>
<feature type="compositionally biased region" description="Basic and acidic residues" evidence="2">
    <location>
        <begin position="1"/>
        <end position="12"/>
    </location>
</feature>
<evidence type="ECO:0000313" key="3">
    <source>
        <dbReference type="EMBL" id="RFU28824.1"/>
    </source>
</evidence>
<dbReference type="PANTHER" id="PTHR47785:SF1">
    <property type="entry name" value="TRANSCRIPTION FACTOR, PUTATIVE (AFU_ORTHOLOGUE AFUA_5G14530)-RELATED"/>
    <property type="match status" value="1"/>
</dbReference>
<dbReference type="GO" id="GO:0008270">
    <property type="term" value="F:zinc ion binding"/>
    <property type="evidence" value="ECO:0007669"/>
    <property type="project" value="InterPro"/>
</dbReference>
<proteinExistence type="predicted"/>
<dbReference type="OrthoDB" id="6133115at2759"/>
<dbReference type="InterPro" id="IPR053181">
    <property type="entry name" value="EcdB-like_regulator"/>
</dbReference>
<organism evidence="3 4">
    <name type="scientific">Scytalidium lignicola</name>
    <name type="common">Hyphomycete</name>
    <dbReference type="NCBI Taxonomy" id="5539"/>
    <lineage>
        <taxon>Eukaryota</taxon>
        <taxon>Fungi</taxon>
        <taxon>Dikarya</taxon>
        <taxon>Ascomycota</taxon>
        <taxon>Pezizomycotina</taxon>
        <taxon>Leotiomycetes</taxon>
        <taxon>Leotiomycetes incertae sedis</taxon>
        <taxon>Scytalidium</taxon>
    </lineage>
</organism>
<feature type="non-terminal residue" evidence="3">
    <location>
        <position position="1"/>
    </location>
</feature>
<evidence type="ECO:0000313" key="4">
    <source>
        <dbReference type="Proteomes" id="UP000258309"/>
    </source>
</evidence>
<sequence length="300" mass="33625">MDLSDKNERTMSPEDPQDVSPTTQRGHKRKRLSHAYRCDGGNPCSPCVTDYLQCSYGFAIPSQGKSDTILKMVIQNNELVQKVLDEIQTYKSNDIIRDSRQLETGSQSLALKSGLPAAHDEINNATIPSRHRSGAYFMLQWPIFDDCEGLRQNIKNTVVLEAGRAPIEFSPLIRYPYVTADEVDRIINTFQQNVNFWMPTISLDQIQKVRQIVLTGQNDLTSDVCLAMLIMALGLACEFVEQKLHHDSKMESVAYRHLQMSSLYFEASSRASAVAQMEMTPVSAHCSLLTVLSPLSTFSG</sequence>